<dbReference type="GO" id="GO:0016020">
    <property type="term" value="C:membrane"/>
    <property type="evidence" value="ECO:0007669"/>
    <property type="project" value="UniProtKB-SubCell"/>
</dbReference>
<evidence type="ECO:0000313" key="8">
    <source>
        <dbReference type="EMBL" id="CDR32934.1"/>
    </source>
</evidence>
<organism evidence="8 9">
    <name type="scientific">Candidatus Criblamydia sequanensis CRIB-18</name>
    <dbReference type="NCBI Taxonomy" id="1437425"/>
    <lineage>
        <taxon>Bacteria</taxon>
        <taxon>Pseudomonadati</taxon>
        <taxon>Chlamydiota</taxon>
        <taxon>Chlamydiia</taxon>
        <taxon>Parachlamydiales</taxon>
        <taxon>Candidatus Criblamydiaceae</taxon>
        <taxon>Candidatus Criblamydia</taxon>
    </lineage>
</organism>
<feature type="transmembrane region" description="Helical" evidence="6">
    <location>
        <begin position="69"/>
        <end position="87"/>
    </location>
</feature>
<evidence type="ECO:0000256" key="4">
    <source>
        <dbReference type="ARBA" id="ARBA00022989"/>
    </source>
</evidence>
<dbReference type="SMART" id="SM00014">
    <property type="entry name" value="acidPPc"/>
    <property type="match status" value="1"/>
</dbReference>
<feature type="transmembrane region" description="Helical" evidence="6">
    <location>
        <begin position="99"/>
        <end position="117"/>
    </location>
</feature>
<comment type="subcellular location">
    <subcellularLocation>
        <location evidence="1">Membrane</location>
        <topology evidence="1">Multi-pass membrane protein</topology>
    </subcellularLocation>
</comment>
<keyword evidence="4 6" id="KW-1133">Transmembrane helix</keyword>
<keyword evidence="3 6" id="KW-0812">Transmembrane</keyword>
<sequence length="250" mass="29549">MKERHATKLFKNLRFYLKIFILFVLILIFFFTSESIDLAASRFFFSLGEKGLAFPHTKWMHYLFKLTPWPAILLGIFCFILFVLSPFFKKLKMHRKTLLFLWLSFAMGPGFITHIVFKEFYGRPRPKHVIEFGGTENYRAFYDPGPTFKEKEHFRSFPCGHCTTGYYYFVFGFWLKKRHLFQLSRMVFLFSFLYGTAIGVLRMAQGGHFFSDVVAGGALMWFIAWGLYRILYEKESSYPLTQDCDLVRGS</sequence>
<dbReference type="InterPro" id="IPR000326">
    <property type="entry name" value="PAP2/HPO"/>
</dbReference>
<reference evidence="8" key="1">
    <citation type="submission" date="2013-12" db="EMBL/GenBank/DDBJ databases">
        <authorList>
            <person name="Linke B."/>
        </authorList>
    </citation>
    <scope>NUCLEOTIDE SEQUENCE [LARGE SCALE GENOMIC DNA]</scope>
    <source>
        <strain evidence="8">CRIB-18</strain>
    </source>
</reference>
<accession>A0A090DVA3</accession>
<dbReference type="GO" id="GO:0046839">
    <property type="term" value="P:phospholipid dephosphorylation"/>
    <property type="evidence" value="ECO:0007669"/>
    <property type="project" value="TreeGrafter"/>
</dbReference>
<dbReference type="InterPro" id="IPR036938">
    <property type="entry name" value="PAP2/HPO_sf"/>
</dbReference>
<keyword evidence="9" id="KW-1185">Reference proteome</keyword>
<name>A0A090DVA3_9BACT</name>
<dbReference type="GO" id="GO:0006644">
    <property type="term" value="P:phospholipid metabolic process"/>
    <property type="evidence" value="ECO:0007669"/>
    <property type="project" value="InterPro"/>
</dbReference>
<dbReference type="STRING" id="1437425.CSEC_0090"/>
<feature type="domain" description="Phosphatidic acid phosphatase type 2/haloperoxidase" evidence="7">
    <location>
        <begin position="97"/>
        <end position="228"/>
    </location>
</feature>
<dbReference type="PANTHER" id="PTHR10165:SF35">
    <property type="entry name" value="RE23632P"/>
    <property type="match status" value="1"/>
</dbReference>
<dbReference type="GO" id="GO:0008195">
    <property type="term" value="F:phosphatidate phosphatase activity"/>
    <property type="evidence" value="ECO:0007669"/>
    <property type="project" value="TreeGrafter"/>
</dbReference>
<feature type="transmembrane region" description="Helical" evidence="6">
    <location>
        <begin position="187"/>
        <end position="204"/>
    </location>
</feature>
<feature type="transmembrane region" description="Helical" evidence="6">
    <location>
        <begin position="154"/>
        <end position="175"/>
    </location>
</feature>
<evidence type="ECO:0000256" key="3">
    <source>
        <dbReference type="ARBA" id="ARBA00022692"/>
    </source>
</evidence>
<feature type="transmembrane region" description="Helical" evidence="6">
    <location>
        <begin position="210"/>
        <end position="228"/>
    </location>
</feature>
<dbReference type="AlphaFoldDB" id="A0A090DVA3"/>
<proteinExistence type="inferred from homology"/>
<evidence type="ECO:0000313" key="9">
    <source>
        <dbReference type="Proteomes" id="UP000031552"/>
    </source>
</evidence>
<dbReference type="PANTHER" id="PTHR10165">
    <property type="entry name" value="LIPID PHOSPHATE PHOSPHATASE"/>
    <property type="match status" value="1"/>
</dbReference>
<dbReference type="InterPro" id="IPR043216">
    <property type="entry name" value="PAP-like"/>
</dbReference>
<comment type="similarity">
    <text evidence="2">Belongs to the PA-phosphatase related phosphoesterase family.</text>
</comment>
<evidence type="ECO:0000256" key="6">
    <source>
        <dbReference type="SAM" id="Phobius"/>
    </source>
</evidence>
<gene>
    <name evidence="8" type="ORF">CSEC_0090</name>
</gene>
<dbReference type="CDD" id="cd03396">
    <property type="entry name" value="PAP2_like_6"/>
    <property type="match status" value="1"/>
</dbReference>
<dbReference type="EMBL" id="CCEJ010000001">
    <property type="protein sequence ID" value="CDR32934.1"/>
    <property type="molecule type" value="Genomic_DNA"/>
</dbReference>
<dbReference type="Proteomes" id="UP000031552">
    <property type="component" value="Unassembled WGS sequence"/>
</dbReference>
<evidence type="ECO:0000256" key="5">
    <source>
        <dbReference type="ARBA" id="ARBA00023136"/>
    </source>
</evidence>
<dbReference type="SUPFAM" id="SSF48317">
    <property type="entry name" value="Acid phosphatase/Vanadium-dependent haloperoxidase"/>
    <property type="match status" value="1"/>
</dbReference>
<protein>
    <recommendedName>
        <fullName evidence="7">Phosphatidic acid phosphatase type 2/haloperoxidase domain-containing protein</fullName>
    </recommendedName>
</protein>
<keyword evidence="5 6" id="KW-0472">Membrane</keyword>
<evidence type="ECO:0000256" key="1">
    <source>
        <dbReference type="ARBA" id="ARBA00004141"/>
    </source>
</evidence>
<dbReference type="Gene3D" id="1.20.144.10">
    <property type="entry name" value="Phosphatidic acid phosphatase type 2/haloperoxidase"/>
    <property type="match status" value="1"/>
</dbReference>
<reference evidence="8" key="2">
    <citation type="submission" date="2014-09" db="EMBL/GenBank/DDBJ databases">
        <title>Criblamydia sequanensis harbors a mega-plasmid encoding arsenite resistance.</title>
        <authorList>
            <person name="Bertelli C."/>
            <person name="Goesmann A."/>
            <person name="Greub G."/>
        </authorList>
    </citation>
    <scope>NUCLEOTIDE SEQUENCE [LARGE SCALE GENOMIC DNA]</scope>
    <source>
        <strain evidence="8">CRIB-18</strain>
    </source>
</reference>
<evidence type="ECO:0000259" key="7">
    <source>
        <dbReference type="SMART" id="SM00014"/>
    </source>
</evidence>
<feature type="transmembrane region" description="Helical" evidence="6">
    <location>
        <begin position="12"/>
        <end position="32"/>
    </location>
</feature>
<comment type="caution">
    <text evidence="8">The sequence shown here is derived from an EMBL/GenBank/DDBJ whole genome shotgun (WGS) entry which is preliminary data.</text>
</comment>
<dbReference type="eggNOG" id="COG3907">
    <property type="taxonomic scope" value="Bacteria"/>
</dbReference>
<evidence type="ECO:0000256" key="2">
    <source>
        <dbReference type="ARBA" id="ARBA00008816"/>
    </source>
</evidence>
<dbReference type="Pfam" id="PF01569">
    <property type="entry name" value="PAP2"/>
    <property type="match status" value="1"/>
</dbReference>